<dbReference type="EMBL" id="CP036290">
    <property type="protein sequence ID" value="QDU83744.1"/>
    <property type="molecule type" value="Genomic_DNA"/>
</dbReference>
<evidence type="ECO:0000313" key="2">
    <source>
        <dbReference type="Proteomes" id="UP000319342"/>
    </source>
</evidence>
<dbReference type="SUPFAM" id="SSF48371">
    <property type="entry name" value="ARM repeat"/>
    <property type="match status" value="1"/>
</dbReference>
<dbReference type="AlphaFoldDB" id="A0A518CWZ8"/>
<protein>
    <recommendedName>
        <fullName evidence="3">HEAT repeat protein</fullName>
    </recommendedName>
</protein>
<sequence>MDGPTLLESFKLDDDTKATITKCIRRKDFEWSEAFFLSILEAPRTKMEVYWTVLALRDCGTAASVPALKELLYFPKQDVKACSVLTIALIAGASESKLYGDLLLDPKYSEKGYAMWAIAAVADHRAIDAVVAYFRKNTGKIRRGELCSGAVGDGIEFLGRYISGRPDVLMLLQDIWSNRHKLPPADVARLEAVSGLPRT</sequence>
<name>A0A518CWZ8_9BACT</name>
<dbReference type="Gene3D" id="1.25.10.10">
    <property type="entry name" value="Leucine-rich Repeat Variant"/>
    <property type="match status" value="1"/>
</dbReference>
<evidence type="ECO:0008006" key="3">
    <source>
        <dbReference type="Google" id="ProtNLM"/>
    </source>
</evidence>
<organism evidence="1 2">
    <name type="scientific">Rohdeia mirabilis</name>
    <dbReference type="NCBI Taxonomy" id="2528008"/>
    <lineage>
        <taxon>Bacteria</taxon>
        <taxon>Pseudomonadati</taxon>
        <taxon>Planctomycetota</taxon>
        <taxon>Planctomycetia</taxon>
        <taxon>Planctomycetia incertae sedis</taxon>
        <taxon>Rohdeia</taxon>
    </lineage>
</organism>
<gene>
    <name evidence="1" type="ORF">Pla163_08450</name>
</gene>
<reference evidence="1 2" key="1">
    <citation type="submission" date="2019-02" db="EMBL/GenBank/DDBJ databases">
        <title>Deep-cultivation of Planctomycetes and their phenomic and genomic characterization uncovers novel biology.</title>
        <authorList>
            <person name="Wiegand S."/>
            <person name="Jogler M."/>
            <person name="Boedeker C."/>
            <person name="Pinto D."/>
            <person name="Vollmers J."/>
            <person name="Rivas-Marin E."/>
            <person name="Kohn T."/>
            <person name="Peeters S.H."/>
            <person name="Heuer A."/>
            <person name="Rast P."/>
            <person name="Oberbeckmann S."/>
            <person name="Bunk B."/>
            <person name="Jeske O."/>
            <person name="Meyerdierks A."/>
            <person name="Storesund J.E."/>
            <person name="Kallscheuer N."/>
            <person name="Luecker S."/>
            <person name="Lage O.M."/>
            <person name="Pohl T."/>
            <person name="Merkel B.J."/>
            <person name="Hornburger P."/>
            <person name="Mueller R.-W."/>
            <person name="Bruemmer F."/>
            <person name="Labrenz M."/>
            <person name="Spormann A.M."/>
            <person name="Op den Camp H."/>
            <person name="Overmann J."/>
            <person name="Amann R."/>
            <person name="Jetten M.S.M."/>
            <person name="Mascher T."/>
            <person name="Medema M.H."/>
            <person name="Devos D.P."/>
            <person name="Kaster A.-K."/>
            <person name="Ovreas L."/>
            <person name="Rohde M."/>
            <person name="Galperin M.Y."/>
            <person name="Jogler C."/>
        </authorList>
    </citation>
    <scope>NUCLEOTIDE SEQUENCE [LARGE SCALE GENOMIC DNA]</scope>
    <source>
        <strain evidence="1 2">Pla163</strain>
    </source>
</reference>
<dbReference type="InterPro" id="IPR011989">
    <property type="entry name" value="ARM-like"/>
</dbReference>
<dbReference type="Proteomes" id="UP000319342">
    <property type="component" value="Chromosome"/>
</dbReference>
<evidence type="ECO:0000313" key="1">
    <source>
        <dbReference type="EMBL" id="QDU83744.1"/>
    </source>
</evidence>
<dbReference type="OrthoDB" id="3078469at2"/>
<accession>A0A518CWZ8</accession>
<dbReference type="RefSeq" id="WP_145183993.1">
    <property type="nucleotide sequence ID" value="NZ_CP036290.1"/>
</dbReference>
<keyword evidence="2" id="KW-1185">Reference proteome</keyword>
<dbReference type="InterPro" id="IPR016024">
    <property type="entry name" value="ARM-type_fold"/>
</dbReference>
<proteinExistence type="predicted"/>